<dbReference type="HAMAP" id="MF_00133">
    <property type="entry name" value="Trp_synth_beta"/>
    <property type="match status" value="1"/>
</dbReference>
<organism evidence="14">
    <name type="scientific">Candidatus Methanophaga sp. ANME-1 ERB7</name>
    <dbReference type="NCBI Taxonomy" id="2759913"/>
    <lineage>
        <taxon>Archaea</taxon>
        <taxon>Methanobacteriati</taxon>
        <taxon>Methanobacteriota</taxon>
        <taxon>Stenosarchaea group</taxon>
        <taxon>Methanomicrobia</taxon>
        <taxon>Candidatus Methanophagales</taxon>
        <taxon>Candidatus Methanophagaceae</taxon>
        <taxon>Candidatus Methanophaga</taxon>
    </lineage>
</organism>
<comment type="similarity">
    <text evidence="4 12">Belongs to the TrpB family.</text>
</comment>
<name>A0A7G9ZB20_9EURY</name>
<dbReference type="InterPro" id="IPR023026">
    <property type="entry name" value="Trp_synth_beta/beta-like"/>
</dbReference>
<evidence type="ECO:0000256" key="1">
    <source>
        <dbReference type="ARBA" id="ARBA00001933"/>
    </source>
</evidence>
<dbReference type="EC" id="4.2.1.20" evidence="12"/>
<evidence type="ECO:0000259" key="13">
    <source>
        <dbReference type="Pfam" id="PF00291"/>
    </source>
</evidence>
<dbReference type="InterPro" id="IPR001926">
    <property type="entry name" value="TrpB-like_PALP"/>
</dbReference>
<evidence type="ECO:0000313" key="14">
    <source>
        <dbReference type="EMBL" id="QNO57454.1"/>
    </source>
</evidence>
<dbReference type="GO" id="GO:0005737">
    <property type="term" value="C:cytoplasm"/>
    <property type="evidence" value="ECO:0007669"/>
    <property type="project" value="TreeGrafter"/>
</dbReference>
<comment type="catalytic activity">
    <reaction evidence="11 12">
        <text>(1S,2R)-1-C-(indol-3-yl)glycerol 3-phosphate + L-serine = D-glyceraldehyde 3-phosphate + L-tryptophan + H2O</text>
        <dbReference type="Rhea" id="RHEA:10532"/>
        <dbReference type="ChEBI" id="CHEBI:15377"/>
        <dbReference type="ChEBI" id="CHEBI:33384"/>
        <dbReference type="ChEBI" id="CHEBI:57912"/>
        <dbReference type="ChEBI" id="CHEBI:58866"/>
        <dbReference type="ChEBI" id="CHEBI:59776"/>
        <dbReference type="EC" id="4.2.1.20"/>
    </reaction>
</comment>
<dbReference type="GO" id="GO:0004834">
    <property type="term" value="F:tryptophan synthase activity"/>
    <property type="evidence" value="ECO:0007669"/>
    <property type="project" value="UniProtKB-UniRule"/>
</dbReference>
<sequence length="404" mass="43920">MLSKPDEHGKFGIFGGKFAPEVLMTTVEELESAYITCSNDKGFKGELDSLLRTYAGRPTALYFAKNLSEMCGAKIYLKREDLVHGGAHKLNNTLGQCLLAKHMGKRRIIAETGAGQHGVATAMAAAVLGLECEIYMGTEDIERQKLNVFRMKLLGAKVNPVDSGSKTLKDAINESIRDWVTNVENTYYLIGSVVGMHPYPLMVREFQRVIGKETKVQILDAEGRLPDTIIACVGGGSNAMGIFYEFLDDDTVELIGVEAAGKGLETGEHGASICAGTEGVLHGMYSKLLQDEDGQIKQSYSFAPGLDYPGVGPELAHLAESGRVKMGSTTDEETLNAFKILSTKEGIIPALESAHAIHYAIEEAKKKAREQKDHLIVVNLSGRGDKDIYTVAQVLGDRREEGYV</sequence>
<dbReference type="Pfam" id="PF00291">
    <property type="entry name" value="PALP"/>
    <property type="match status" value="1"/>
</dbReference>
<evidence type="ECO:0000256" key="9">
    <source>
        <dbReference type="ARBA" id="ARBA00023141"/>
    </source>
</evidence>
<evidence type="ECO:0000256" key="12">
    <source>
        <dbReference type="HAMAP-Rule" id="MF_00133"/>
    </source>
</evidence>
<dbReference type="SUPFAM" id="SSF53686">
    <property type="entry name" value="Tryptophan synthase beta subunit-like PLP-dependent enzymes"/>
    <property type="match status" value="1"/>
</dbReference>
<evidence type="ECO:0000256" key="2">
    <source>
        <dbReference type="ARBA" id="ARBA00002786"/>
    </source>
</evidence>
<reference evidence="14" key="1">
    <citation type="submission" date="2020-06" db="EMBL/GenBank/DDBJ databases">
        <title>Unique genomic features of the anaerobic methanotrophic archaea.</title>
        <authorList>
            <person name="Chadwick G.L."/>
            <person name="Skennerton C.T."/>
            <person name="Laso-Perez R."/>
            <person name="Leu A.O."/>
            <person name="Speth D.R."/>
            <person name="Yu H."/>
            <person name="Morgan-Lang C."/>
            <person name="Hatzenpichler R."/>
            <person name="Goudeau D."/>
            <person name="Malmstrom R."/>
            <person name="Brazelton W.J."/>
            <person name="Woyke T."/>
            <person name="Hallam S.J."/>
            <person name="Tyson G.W."/>
            <person name="Wegener G."/>
            <person name="Boetius A."/>
            <person name="Orphan V."/>
        </authorList>
    </citation>
    <scope>NUCLEOTIDE SEQUENCE</scope>
</reference>
<accession>A0A7G9ZB20</accession>
<evidence type="ECO:0000256" key="10">
    <source>
        <dbReference type="ARBA" id="ARBA00023239"/>
    </source>
</evidence>
<dbReference type="EMBL" id="MT631689">
    <property type="protein sequence ID" value="QNO57454.1"/>
    <property type="molecule type" value="Genomic_DNA"/>
</dbReference>
<evidence type="ECO:0000256" key="6">
    <source>
        <dbReference type="ARBA" id="ARBA00022605"/>
    </source>
</evidence>
<evidence type="ECO:0000256" key="11">
    <source>
        <dbReference type="ARBA" id="ARBA00049047"/>
    </source>
</evidence>
<dbReference type="AlphaFoldDB" id="A0A7G9ZB20"/>
<dbReference type="PROSITE" id="PS00168">
    <property type="entry name" value="TRP_SYNTHASE_BETA"/>
    <property type="match status" value="1"/>
</dbReference>
<keyword evidence="8 12" id="KW-0663">Pyridoxal phosphate</keyword>
<evidence type="ECO:0000256" key="7">
    <source>
        <dbReference type="ARBA" id="ARBA00022822"/>
    </source>
</evidence>
<dbReference type="PIRSF" id="PIRSF001413">
    <property type="entry name" value="Trp_syn_beta"/>
    <property type="match status" value="1"/>
</dbReference>
<comment type="cofactor">
    <cofactor evidence="1 12">
        <name>pyridoxal 5'-phosphate</name>
        <dbReference type="ChEBI" id="CHEBI:597326"/>
    </cofactor>
</comment>
<dbReference type="FunFam" id="3.40.50.1100:FF:000001">
    <property type="entry name" value="Tryptophan synthase beta chain"/>
    <property type="match status" value="1"/>
</dbReference>
<dbReference type="CDD" id="cd06446">
    <property type="entry name" value="Trp-synth_B"/>
    <property type="match status" value="1"/>
</dbReference>
<feature type="domain" description="Tryptophan synthase beta chain-like PALP" evidence="13">
    <location>
        <begin position="54"/>
        <end position="382"/>
    </location>
</feature>
<dbReference type="FunFam" id="3.40.50.1100:FF:000004">
    <property type="entry name" value="Tryptophan synthase beta chain"/>
    <property type="match status" value="1"/>
</dbReference>
<keyword evidence="10 12" id="KW-0456">Lyase</keyword>
<comment type="function">
    <text evidence="2 12">The beta subunit is responsible for the synthesis of L-tryptophan from indole and L-serine.</text>
</comment>
<dbReference type="InterPro" id="IPR036052">
    <property type="entry name" value="TrpB-like_PALP_sf"/>
</dbReference>
<protein>
    <recommendedName>
        <fullName evidence="12">Tryptophan synthase beta chain</fullName>
        <ecNumber evidence="12">4.2.1.20</ecNumber>
    </recommendedName>
</protein>
<comment type="pathway">
    <text evidence="3 12">Amino-acid biosynthesis; L-tryptophan biosynthesis; L-tryptophan from chorismate: step 5/5.</text>
</comment>
<evidence type="ECO:0000256" key="5">
    <source>
        <dbReference type="ARBA" id="ARBA00011270"/>
    </source>
</evidence>
<gene>
    <name evidence="14" type="primary">trpB1</name>
    <name evidence="12" type="synonym">trpB</name>
    <name evidence="14" type="ORF">LLMGBBFC_00012</name>
</gene>
<comment type="subunit">
    <text evidence="5 12">Tetramer of two alpha and two beta chains.</text>
</comment>
<keyword evidence="9 12" id="KW-0057">Aromatic amino acid biosynthesis</keyword>
<dbReference type="UniPathway" id="UPA00035">
    <property type="reaction ID" value="UER00044"/>
</dbReference>
<feature type="modified residue" description="N6-(pyridoxal phosphate)lysine" evidence="12">
    <location>
        <position position="89"/>
    </location>
</feature>
<keyword evidence="7 12" id="KW-0822">Tryptophan biosynthesis</keyword>
<dbReference type="InterPro" id="IPR006653">
    <property type="entry name" value="Trp_synth_b_CS"/>
</dbReference>
<evidence type="ECO:0000256" key="8">
    <source>
        <dbReference type="ARBA" id="ARBA00022898"/>
    </source>
</evidence>
<dbReference type="PANTHER" id="PTHR48077:SF3">
    <property type="entry name" value="TRYPTOPHAN SYNTHASE"/>
    <property type="match status" value="1"/>
</dbReference>
<proteinExistence type="inferred from homology"/>
<evidence type="ECO:0000256" key="3">
    <source>
        <dbReference type="ARBA" id="ARBA00004733"/>
    </source>
</evidence>
<dbReference type="Gene3D" id="3.40.50.1100">
    <property type="match status" value="2"/>
</dbReference>
<keyword evidence="6 12" id="KW-0028">Amino-acid biosynthesis</keyword>
<dbReference type="PANTHER" id="PTHR48077">
    <property type="entry name" value="TRYPTOPHAN SYNTHASE-RELATED"/>
    <property type="match status" value="1"/>
</dbReference>
<dbReference type="InterPro" id="IPR006654">
    <property type="entry name" value="Trp_synth_beta"/>
</dbReference>
<evidence type="ECO:0000256" key="4">
    <source>
        <dbReference type="ARBA" id="ARBA00009982"/>
    </source>
</evidence>
<dbReference type="NCBIfam" id="TIGR00263">
    <property type="entry name" value="trpB"/>
    <property type="match status" value="1"/>
</dbReference>